<evidence type="ECO:0000256" key="1">
    <source>
        <dbReference type="SAM" id="MobiDB-lite"/>
    </source>
</evidence>
<keyword evidence="3" id="KW-1185">Reference proteome</keyword>
<organism evidence="2 3">
    <name type="scientific">Nitrospirillum amazonense</name>
    <dbReference type="NCBI Taxonomy" id="28077"/>
    <lineage>
        <taxon>Bacteria</taxon>
        <taxon>Pseudomonadati</taxon>
        <taxon>Pseudomonadota</taxon>
        <taxon>Alphaproteobacteria</taxon>
        <taxon>Rhodospirillales</taxon>
        <taxon>Azospirillaceae</taxon>
        <taxon>Nitrospirillum</taxon>
    </lineage>
</organism>
<feature type="compositionally biased region" description="Low complexity" evidence="1">
    <location>
        <begin position="258"/>
        <end position="270"/>
    </location>
</feature>
<dbReference type="AlphaFoldDB" id="A0A560H5Z0"/>
<reference evidence="2 3" key="1">
    <citation type="submission" date="2019-06" db="EMBL/GenBank/DDBJ databases">
        <title>Genomic Encyclopedia of Type Strains, Phase IV (KMG-V): Genome sequencing to study the core and pangenomes of soil and plant-associated prokaryotes.</title>
        <authorList>
            <person name="Whitman W."/>
        </authorList>
    </citation>
    <scope>NUCLEOTIDE SEQUENCE [LARGE SCALE GENOMIC DNA]</scope>
    <source>
        <strain evidence="2 3">BR 11622</strain>
    </source>
</reference>
<name>A0A560H5Z0_9PROT</name>
<comment type="caution">
    <text evidence="2">The sequence shown here is derived from an EMBL/GenBank/DDBJ whole genome shotgun (WGS) entry which is preliminary data.</text>
</comment>
<dbReference type="RefSeq" id="WP_145732773.1">
    <property type="nucleotide sequence ID" value="NZ_VITR01000007.1"/>
</dbReference>
<accession>A0A560H5Z0</accession>
<gene>
    <name evidence="2" type="ORF">FBZ90_10796</name>
</gene>
<evidence type="ECO:0000313" key="3">
    <source>
        <dbReference type="Proteomes" id="UP000315751"/>
    </source>
</evidence>
<dbReference type="GO" id="GO:0050920">
    <property type="term" value="P:regulation of chemotaxis"/>
    <property type="evidence" value="ECO:0007669"/>
    <property type="project" value="InterPro"/>
</dbReference>
<proteinExistence type="predicted"/>
<dbReference type="GO" id="GO:0003824">
    <property type="term" value="F:catalytic activity"/>
    <property type="evidence" value="ECO:0007669"/>
    <property type="project" value="InterPro"/>
</dbReference>
<dbReference type="InterPro" id="IPR007439">
    <property type="entry name" value="Chemotax_Pase_CheZ"/>
</dbReference>
<dbReference type="Pfam" id="PF04344">
    <property type="entry name" value="CheZ"/>
    <property type="match status" value="1"/>
</dbReference>
<dbReference type="Gene3D" id="1.10.287.500">
    <property type="entry name" value="Helix hairpin bin"/>
    <property type="match status" value="1"/>
</dbReference>
<dbReference type="OrthoDB" id="7269965at2"/>
<dbReference type="Proteomes" id="UP000315751">
    <property type="component" value="Unassembled WGS sequence"/>
</dbReference>
<protein>
    <submittedName>
        <fullName evidence="2">Chemotaxis regulatin CheY-phosphate phosphatase CheZ</fullName>
    </submittedName>
</protein>
<dbReference type="GO" id="GO:0009288">
    <property type="term" value="C:bacterial-type flagellum"/>
    <property type="evidence" value="ECO:0007669"/>
    <property type="project" value="InterPro"/>
</dbReference>
<evidence type="ECO:0000313" key="2">
    <source>
        <dbReference type="EMBL" id="TWB41725.1"/>
    </source>
</evidence>
<sequence>MGQKTGVVETAALTAADYTAIEAELLNDPRTRAFLEKRDAHMRNVGAAAGGDLLGALRAEVGKLQSMSHQLGDGSIAIAGQHPHMHMMRQELRQLSSHIEQTKQEIAQMVPKDSANSRILAATSELDAIVTATERATSDILSAAEAIQATTERLARTGHIDVIEIATDIENHVMSILLACSFQDITGQRTTKVVNTLRYIEHRVAAMIGIWGVEGNGDAMMPTKPGDTRPDAHLLNGPALNDVSQDNIDALFNAAGAPAAAPKPAAPTGPSSQSDIDALFD</sequence>
<feature type="region of interest" description="Disordered" evidence="1">
    <location>
        <begin position="258"/>
        <end position="281"/>
    </location>
</feature>
<dbReference type="SUPFAM" id="SSF75708">
    <property type="entry name" value="Chemotaxis phosphatase CheZ"/>
    <property type="match status" value="1"/>
</dbReference>
<dbReference type="EMBL" id="VITR01000007">
    <property type="protein sequence ID" value="TWB41725.1"/>
    <property type="molecule type" value="Genomic_DNA"/>
</dbReference>